<accession>X0ZHM4</accession>
<gene>
    <name evidence="1" type="ORF">S01H1_86339</name>
</gene>
<proteinExistence type="predicted"/>
<comment type="caution">
    <text evidence="1">The sequence shown here is derived from an EMBL/GenBank/DDBJ whole genome shotgun (WGS) entry which is preliminary data.</text>
</comment>
<protein>
    <submittedName>
        <fullName evidence="1">Uncharacterized protein</fullName>
    </submittedName>
</protein>
<reference evidence="1" key="1">
    <citation type="journal article" date="2014" name="Front. Microbiol.">
        <title>High frequency of phylogenetically diverse reductive dehalogenase-homologous genes in deep subseafloor sedimentary metagenomes.</title>
        <authorList>
            <person name="Kawai M."/>
            <person name="Futagami T."/>
            <person name="Toyoda A."/>
            <person name="Takaki Y."/>
            <person name="Nishi S."/>
            <person name="Hori S."/>
            <person name="Arai W."/>
            <person name="Tsubouchi T."/>
            <person name="Morono Y."/>
            <person name="Uchiyama I."/>
            <person name="Ito T."/>
            <person name="Fujiyama A."/>
            <person name="Inagaki F."/>
            <person name="Takami H."/>
        </authorList>
    </citation>
    <scope>NUCLEOTIDE SEQUENCE</scope>
    <source>
        <strain evidence="1">Expedition CK06-06</strain>
    </source>
</reference>
<dbReference type="AlphaFoldDB" id="X0ZHM4"/>
<evidence type="ECO:0000313" key="1">
    <source>
        <dbReference type="EMBL" id="GAG47846.1"/>
    </source>
</evidence>
<organism evidence="1">
    <name type="scientific">marine sediment metagenome</name>
    <dbReference type="NCBI Taxonomy" id="412755"/>
    <lineage>
        <taxon>unclassified sequences</taxon>
        <taxon>metagenomes</taxon>
        <taxon>ecological metagenomes</taxon>
    </lineage>
</organism>
<dbReference type="EMBL" id="BARS01059749">
    <property type="protein sequence ID" value="GAG47846.1"/>
    <property type="molecule type" value="Genomic_DNA"/>
</dbReference>
<dbReference type="Gene3D" id="3.40.190.10">
    <property type="entry name" value="Periplasmic binding protein-like II"/>
    <property type="match status" value="1"/>
</dbReference>
<name>X0ZHM4_9ZZZZ</name>
<sequence length="31" mass="3449">TIPSKEAIEKYGEDFGIKYAVGTGAFILDEW</sequence>
<feature type="non-terminal residue" evidence="1">
    <location>
        <position position="31"/>
    </location>
</feature>
<feature type="non-terminal residue" evidence="1">
    <location>
        <position position="1"/>
    </location>
</feature>